<sequence length="126" mass="14205">MARVLVAEDDRGVWRLFDRDLREMGHDPVLVASGFDAWQLLDQGIKFDCVITDYKMPGMDGLELVRRIRSDKRMRGLPCALMSGDMISTDGRMLQFVCDELKVVFVPKPVKRRDVVGELLGPAPGP</sequence>
<proteinExistence type="predicted"/>
<organism evidence="4 5">
    <name type="scientific">Candidatus Zambryskibacteria bacterium RIFCSPLOWO2_12_FULL_45_14</name>
    <dbReference type="NCBI Taxonomy" id="1802778"/>
    <lineage>
        <taxon>Bacteria</taxon>
        <taxon>Candidatus Zambryskiibacteriota</taxon>
    </lineage>
</organism>
<evidence type="ECO:0000256" key="1">
    <source>
        <dbReference type="ARBA" id="ARBA00022553"/>
    </source>
</evidence>
<dbReference type="PANTHER" id="PTHR44591:SF3">
    <property type="entry name" value="RESPONSE REGULATORY DOMAIN-CONTAINING PROTEIN"/>
    <property type="match status" value="1"/>
</dbReference>
<dbReference type="AlphaFoldDB" id="A0A1G2UZ43"/>
<dbReference type="SMART" id="SM00448">
    <property type="entry name" value="REC"/>
    <property type="match status" value="1"/>
</dbReference>
<evidence type="ECO:0000256" key="2">
    <source>
        <dbReference type="PROSITE-ProRule" id="PRU00169"/>
    </source>
</evidence>
<dbReference type="GO" id="GO:0000160">
    <property type="term" value="P:phosphorelay signal transduction system"/>
    <property type="evidence" value="ECO:0007669"/>
    <property type="project" value="InterPro"/>
</dbReference>
<dbReference type="InterPro" id="IPR001789">
    <property type="entry name" value="Sig_transdc_resp-reg_receiver"/>
</dbReference>
<dbReference type="Gene3D" id="3.40.50.2300">
    <property type="match status" value="1"/>
</dbReference>
<feature type="modified residue" description="4-aspartylphosphate" evidence="2">
    <location>
        <position position="53"/>
    </location>
</feature>
<evidence type="ECO:0000313" key="5">
    <source>
        <dbReference type="Proteomes" id="UP000178288"/>
    </source>
</evidence>
<name>A0A1G2UZ43_9BACT</name>
<dbReference type="Proteomes" id="UP000178288">
    <property type="component" value="Unassembled WGS sequence"/>
</dbReference>
<protein>
    <recommendedName>
        <fullName evidence="3">Response regulatory domain-containing protein</fullName>
    </recommendedName>
</protein>
<keyword evidence="1 2" id="KW-0597">Phosphoprotein</keyword>
<dbReference type="SUPFAM" id="SSF52172">
    <property type="entry name" value="CheY-like"/>
    <property type="match status" value="1"/>
</dbReference>
<dbReference type="InterPro" id="IPR011006">
    <property type="entry name" value="CheY-like_superfamily"/>
</dbReference>
<accession>A0A1G2UZ43</accession>
<comment type="caution">
    <text evidence="4">The sequence shown here is derived from an EMBL/GenBank/DDBJ whole genome shotgun (WGS) entry which is preliminary data.</text>
</comment>
<evidence type="ECO:0000313" key="4">
    <source>
        <dbReference type="EMBL" id="OHB14626.1"/>
    </source>
</evidence>
<gene>
    <name evidence="4" type="ORF">A3G05_02200</name>
</gene>
<dbReference type="Pfam" id="PF00072">
    <property type="entry name" value="Response_reg"/>
    <property type="match status" value="1"/>
</dbReference>
<dbReference type="EMBL" id="MHWV01000001">
    <property type="protein sequence ID" value="OHB14626.1"/>
    <property type="molecule type" value="Genomic_DNA"/>
</dbReference>
<dbReference type="InterPro" id="IPR050595">
    <property type="entry name" value="Bact_response_regulator"/>
</dbReference>
<dbReference type="PROSITE" id="PS50110">
    <property type="entry name" value="RESPONSE_REGULATORY"/>
    <property type="match status" value="1"/>
</dbReference>
<dbReference type="PANTHER" id="PTHR44591">
    <property type="entry name" value="STRESS RESPONSE REGULATOR PROTEIN 1"/>
    <property type="match status" value="1"/>
</dbReference>
<feature type="domain" description="Response regulatory" evidence="3">
    <location>
        <begin position="3"/>
        <end position="123"/>
    </location>
</feature>
<evidence type="ECO:0000259" key="3">
    <source>
        <dbReference type="PROSITE" id="PS50110"/>
    </source>
</evidence>
<reference evidence="4 5" key="1">
    <citation type="journal article" date="2016" name="Nat. Commun.">
        <title>Thousands of microbial genomes shed light on interconnected biogeochemical processes in an aquifer system.</title>
        <authorList>
            <person name="Anantharaman K."/>
            <person name="Brown C.T."/>
            <person name="Hug L.A."/>
            <person name="Sharon I."/>
            <person name="Castelle C.J."/>
            <person name="Probst A.J."/>
            <person name="Thomas B.C."/>
            <person name="Singh A."/>
            <person name="Wilkins M.J."/>
            <person name="Karaoz U."/>
            <person name="Brodie E.L."/>
            <person name="Williams K.H."/>
            <person name="Hubbard S.S."/>
            <person name="Banfield J.F."/>
        </authorList>
    </citation>
    <scope>NUCLEOTIDE SEQUENCE [LARGE SCALE GENOMIC DNA]</scope>
</reference>